<protein>
    <recommendedName>
        <fullName evidence="3">AsmA-like C-terminal domain-containing protein</fullName>
    </recommendedName>
</protein>
<evidence type="ECO:0000313" key="1">
    <source>
        <dbReference type="EMBL" id="VVM07477.1"/>
    </source>
</evidence>
<gene>
    <name evidence="1" type="ORF">MAMT_01761</name>
</gene>
<proteinExistence type="predicted"/>
<name>A0A5E6MGY2_9BACT</name>
<accession>A0A5E6MGY2</accession>
<dbReference type="RefSeq" id="WP_142660570.1">
    <property type="nucleotide sequence ID" value="NZ_CABFVA020000094.1"/>
</dbReference>
<organism evidence="1 2">
    <name type="scientific">Methylacidimicrobium tartarophylax</name>
    <dbReference type="NCBI Taxonomy" id="1041768"/>
    <lineage>
        <taxon>Bacteria</taxon>
        <taxon>Pseudomonadati</taxon>
        <taxon>Verrucomicrobiota</taxon>
        <taxon>Methylacidimicrobium</taxon>
    </lineage>
</organism>
<evidence type="ECO:0000313" key="2">
    <source>
        <dbReference type="Proteomes" id="UP000334923"/>
    </source>
</evidence>
<dbReference type="AlphaFoldDB" id="A0A5E6MGY2"/>
<reference evidence="1 2" key="1">
    <citation type="submission" date="2019-09" db="EMBL/GenBank/DDBJ databases">
        <authorList>
            <person name="Cremers G."/>
        </authorList>
    </citation>
    <scope>NUCLEOTIDE SEQUENCE [LARGE SCALE GENOMIC DNA]</scope>
    <source>
        <strain evidence="1">4A</strain>
    </source>
</reference>
<sequence length="444" mass="47700">MKRILGVLGLLFLAGLAIVFGMAAAYLNGQGFRSFLSRKVAQGIGIEGHFSSLQFRGLAIGSSEFSGVGGPGSPFAELRAERLQARFPLASLVQGDWKIDPLRIGHLALTFRSASLEEKPVLASTPLEERAAEGGPGEEPGILRRVSLQRGEIQRADLRWPSSILGGGALTETRILLEADGASWNGKAGGGKLACASLPDLTLEELLFRFDRDGASLERGLLHSEGSGTIRLAGRVDWRERADGELRFSTSGVALTPWLPAAWRNRVAGELEAEGRLTGSRGQPWKVDANLSLMHGKLEDLPWLVGLALSGGGTEALLLDQAQAQLVAGPEELVFERIEIEAKGRLRIEGNLRVQGEQLSGKMMVGLSGERVALLPGAQEKIFSEERNGYLWTPVVLTGTVRDPREDLSPRVSAVAKEAVKAGVQRAIRSALDFLRHSQDSSSP</sequence>
<evidence type="ECO:0008006" key="3">
    <source>
        <dbReference type="Google" id="ProtNLM"/>
    </source>
</evidence>
<dbReference type="EMBL" id="CABFVA020000094">
    <property type="protein sequence ID" value="VVM07477.1"/>
    <property type="molecule type" value="Genomic_DNA"/>
</dbReference>
<dbReference type="OrthoDB" id="178264at2"/>
<dbReference type="Proteomes" id="UP000334923">
    <property type="component" value="Unassembled WGS sequence"/>
</dbReference>
<keyword evidence="2" id="KW-1185">Reference proteome</keyword>